<reference evidence="3" key="2">
    <citation type="submission" date="2018-03" db="EMBL/GenBank/DDBJ databases">
        <title>The Triticum urartu genome reveals the dynamic nature of wheat genome evolution.</title>
        <authorList>
            <person name="Ling H."/>
            <person name="Ma B."/>
            <person name="Shi X."/>
            <person name="Liu H."/>
            <person name="Dong L."/>
            <person name="Sun H."/>
            <person name="Cao Y."/>
            <person name="Gao Q."/>
            <person name="Zheng S."/>
            <person name="Li Y."/>
            <person name="Yu Y."/>
            <person name="Du H."/>
            <person name="Qi M."/>
            <person name="Li Y."/>
            <person name="Yu H."/>
            <person name="Cui Y."/>
            <person name="Wang N."/>
            <person name="Chen C."/>
            <person name="Wu H."/>
            <person name="Zhao Y."/>
            <person name="Zhang J."/>
            <person name="Li Y."/>
            <person name="Zhou W."/>
            <person name="Zhang B."/>
            <person name="Hu W."/>
            <person name="Eijk M."/>
            <person name="Tang J."/>
            <person name="Witsenboer H."/>
            <person name="Zhao S."/>
            <person name="Li Z."/>
            <person name="Zhang A."/>
            <person name="Wang D."/>
            <person name="Liang C."/>
        </authorList>
    </citation>
    <scope>NUCLEOTIDE SEQUENCE [LARGE SCALE GENOMIC DNA]</scope>
    <source>
        <strain evidence="3">cv. G1812</strain>
    </source>
</reference>
<keyword evidence="4" id="KW-1185">Reference proteome</keyword>
<proteinExistence type="predicted"/>
<feature type="compositionally biased region" description="Basic and acidic residues" evidence="2">
    <location>
        <begin position="1"/>
        <end position="10"/>
    </location>
</feature>
<evidence type="ECO:0000313" key="3">
    <source>
        <dbReference type="EnsemblPlants" id="TuG1812G0600002214.01.T01"/>
    </source>
</evidence>
<sequence length="335" mass="36636">MKTQQHEARRTTRHSGQITSHSSSGESSATQLPPLKMVLGAKPRPSKKARLDKAAEEDVILEAGKTPNAEAAIPEDIPNDPPQQYDYLIAEERPTDTSGPTHHPTGSIRIESSTGPPKPTDKPTAPVQTGGTKDDEVVITGTGYTEPNNPVALSKHSAKEELAAFGKGKWNADLMTYAAPNAQDIHSGYLNRLYTSRDYEAGLVNMMKDKYEAELKTKENQVIDLQEALKTQQAETSKAKEELASALSAMEQPKENFKKKRADWAAEKSALIKRAEDAEATLKPVADELTSIKRHVHAMTAAIFGTRIGHLGSDVRKKLKASYTLVEQLYTGAQR</sequence>
<reference evidence="4" key="1">
    <citation type="journal article" date="2013" name="Nature">
        <title>Draft genome of the wheat A-genome progenitor Triticum urartu.</title>
        <authorList>
            <person name="Ling H.Q."/>
            <person name="Zhao S."/>
            <person name="Liu D."/>
            <person name="Wang J."/>
            <person name="Sun H."/>
            <person name="Zhang C."/>
            <person name="Fan H."/>
            <person name="Li D."/>
            <person name="Dong L."/>
            <person name="Tao Y."/>
            <person name="Gao C."/>
            <person name="Wu H."/>
            <person name="Li Y."/>
            <person name="Cui Y."/>
            <person name="Guo X."/>
            <person name="Zheng S."/>
            <person name="Wang B."/>
            <person name="Yu K."/>
            <person name="Liang Q."/>
            <person name="Yang W."/>
            <person name="Lou X."/>
            <person name="Chen J."/>
            <person name="Feng M."/>
            <person name="Jian J."/>
            <person name="Zhang X."/>
            <person name="Luo G."/>
            <person name="Jiang Y."/>
            <person name="Liu J."/>
            <person name="Wang Z."/>
            <person name="Sha Y."/>
            <person name="Zhang B."/>
            <person name="Wu H."/>
            <person name="Tang D."/>
            <person name="Shen Q."/>
            <person name="Xue P."/>
            <person name="Zou S."/>
            <person name="Wang X."/>
            <person name="Liu X."/>
            <person name="Wang F."/>
            <person name="Yang Y."/>
            <person name="An X."/>
            <person name="Dong Z."/>
            <person name="Zhang K."/>
            <person name="Zhang X."/>
            <person name="Luo M.C."/>
            <person name="Dvorak J."/>
            <person name="Tong Y."/>
            <person name="Wang J."/>
            <person name="Yang H."/>
            <person name="Li Z."/>
            <person name="Wang D."/>
            <person name="Zhang A."/>
            <person name="Wang J."/>
        </authorList>
    </citation>
    <scope>NUCLEOTIDE SEQUENCE</scope>
    <source>
        <strain evidence="4">cv. G1812</strain>
    </source>
</reference>
<protein>
    <submittedName>
        <fullName evidence="3">Uncharacterized protein</fullName>
    </submittedName>
</protein>
<dbReference type="Proteomes" id="UP000015106">
    <property type="component" value="Chromosome 6"/>
</dbReference>
<reference evidence="3" key="3">
    <citation type="submission" date="2022-06" db="UniProtKB">
        <authorList>
            <consortium name="EnsemblPlants"/>
        </authorList>
    </citation>
    <scope>IDENTIFICATION</scope>
</reference>
<accession>A0A8R7US12</accession>
<evidence type="ECO:0000313" key="4">
    <source>
        <dbReference type="Proteomes" id="UP000015106"/>
    </source>
</evidence>
<evidence type="ECO:0000256" key="1">
    <source>
        <dbReference type="SAM" id="Coils"/>
    </source>
</evidence>
<feature type="compositionally biased region" description="Low complexity" evidence="2">
    <location>
        <begin position="14"/>
        <end position="31"/>
    </location>
</feature>
<dbReference type="Gramene" id="TuG1812G0600002214.01.T01">
    <property type="protein sequence ID" value="TuG1812G0600002214.01.T01"/>
    <property type="gene ID" value="TuG1812G0600002214.01"/>
</dbReference>
<feature type="region of interest" description="Disordered" evidence="2">
    <location>
        <begin position="1"/>
        <end position="133"/>
    </location>
</feature>
<name>A0A8R7US12_TRIUA</name>
<dbReference type="Gene3D" id="1.10.287.2610">
    <property type="match status" value="1"/>
</dbReference>
<evidence type="ECO:0000256" key="2">
    <source>
        <dbReference type="SAM" id="MobiDB-lite"/>
    </source>
</evidence>
<dbReference type="EnsemblPlants" id="TuG1812G0600002214.01.T01">
    <property type="protein sequence ID" value="TuG1812G0600002214.01.T01"/>
    <property type="gene ID" value="TuG1812G0600002214.01"/>
</dbReference>
<feature type="coiled-coil region" evidence="1">
    <location>
        <begin position="208"/>
        <end position="242"/>
    </location>
</feature>
<organism evidence="3 4">
    <name type="scientific">Triticum urartu</name>
    <name type="common">Red wild einkorn</name>
    <name type="synonym">Crithodium urartu</name>
    <dbReference type="NCBI Taxonomy" id="4572"/>
    <lineage>
        <taxon>Eukaryota</taxon>
        <taxon>Viridiplantae</taxon>
        <taxon>Streptophyta</taxon>
        <taxon>Embryophyta</taxon>
        <taxon>Tracheophyta</taxon>
        <taxon>Spermatophyta</taxon>
        <taxon>Magnoliopsida</taxon>
        <taxon>Liliopsida</taxon>
        <taxon>Poales</taxon>
        <taxon>Poaceae</taxon>
        <taxon>BOP clade</taxon>
        <taxon>Pooideae</taxon>
        <taxon>Triticodae</taxon>
        <taxon>Triticeae</taxon>
        <taxon>Triticinae</taxon>
        <taxon>Triticum</taxon>
    </lineage>
</organism>
<dbReference type="AlphaFoldDB" id="A0A8R7US12"/>
<keyword evidence="1" id="KW-0175">Coiled coil</keyword>